<organism evidence="1 2">
    <name type="scientific">Erwinia phage vB_EamM_Kwan</name>
    <dbReference type="NCBI Taxonomy" id="1883374"/>
    <lineage>
        <taxon>Viruses</taxon>
        <taxon>Duplodnaviria</taxon>
        <taxon>Heunggongvirae</taxon>
        <taxon>Uroviricota</taxon>
        <taxon>Caudoviricetes</taxon>
        <taxon>Chimalliviridae</taxon>
        <taxon>Wellingtonvirus</taxon>
        <taxon>Wellingtonvirus wellington</taxon>
    </lineage>
</organism>
<dbReference type="KEGG" id="vg:29061969"/>
<name>A0A1B2IDW5_9CAUD</name>
<dbReference type="EMBL" id="KX397369">
    <property type="protein sequence ID" value="ANZ49477.1"/>
    <property type="molecule type" value="Genomic_DNA"/>
</dbReference>
<protein>
    <submittedName>
        <fullName evidence="1">Uncharacterized protein</fullName>
    </submittedName>
</protein>
<sequence>MFNAVLSIVSRFTTKEVVEVAAPAVEPRPENFGVRLAVLCTDLHQAMADNRWKDVEVLRKQIDALLGK</sequence>
<accession>A0A1B2IDW5</accession>
<reference evidence="1 2" key="1">
    <citation type="submission" date="2016-06" db="EMBL/GenBank/DDBJ databases">
        <authorList>
            <person name="Kjaerup R.B."/>
            <person name="Dalgaard T.S."/>
            <person name="Juul-Madsen H.R."/>
        </authorList>
    </citation>
    <scope>NUCLEOTIDE SEQUENCE [LARGE SCALE GENOMIC DNA]</scope>
</reference>
<dbReference type="Proteomes" id="UP000202923">
    <property type="component" value="Genome"/>
</dbReference>
<dbReference type="GeneID" id="29061969"/>
<gene>
    <name evidence="1" type="ORF">KWAN_125</name>
</gene>
<evidence type="ECO:0000313" key="2">
    <source>
        <dbReference type="Proteomes" id="UP000202923"/>
    </source>
</evidence>
<dbReference type="RefSeq" id="YP_009278730.1">
    <property type="nucleotide sequence ID" value="NC_031010.1"/>
</dbReference>
<proteinExistence type="predicted"/>
<evidence type="ECO:0000313" key="1">
    <source>
        <dbReference type="EMBL" id="ANZ49477.1"/>
    </source>
</evidence>